<feature type="non-terminal residue" evidence="2">
    <location>
        <position position="1"/>
    </location>
</feature>
<dbReference type="AlphaFoldDB" id="A0A7V2SZ52"/>
<proteinExistence type="predicted"/>
<organism evidence="2">
    <name type="scientific">Dissulfuribacter thermophilus</name>
    <dbReference type="NCBI Taxonomy" id="1156395"/>
    <lineage>
        <taxon>Bacteria</taxon>
        <taxon>Pseudomonadati</taxon>
        <taxon>Thermodesulfobacteriota</taxon>
        <taxon>Dissulfuribacteria</taxon>
        <taxon>Dissulfuribacterales</taxon>
        <taxon>Dissulfuribacteraceae</taxon>
        <taxon>Dissulfuribacter</taxon>
    </lineage>
</organism>
<gene>
    <name evidence="2" type="ORF">ENJ63_03570</name>
</gene>
<protein>
    <submittedName>
        <fullName evidence="2">Sugar transferase</fullName>
    </submittedName>
</protein>
<feature type="domain" description="Spore protein YkvP/CgeB glycosyl transferase-like" evidence="1">
    <location>
        <begin position="4"/>
        <end position="51"/>
    </location>
</feature>
<evidence type="ECO:0000313" key="2">
    <source>
        <dbReference type="EMBL" id="HFC46939.1"/>
    </source>
</evidence>
<keyword evidence="2" id="KW-0808">Transferase</keyword>
<dbReference type="GO" id="GO:0016740">
    <property type="term" value="F:transferase activity"/>
    <property type="evidence" value="ECO:0007669"/>
    <property type="project" value="UniProtKB-KW"/>
</dbReference>
<dbReference type="Pfam" id="PF13524">
    <property type="entry name" value="Glyco_trans_1_2"/>
    <property type="match status" value="1"/>
</dbReference>
<dbReference type="SUPFAM" id="SSF53756">
    <property type="entry name" value="UDP-Glycosyltransferase/glycogen phosphorylase"/>
    <property type="match status" value="1"/>
</dbReference>
<evidence type="ECO:0000259" key="1">
    <source>
        <dbReference type="Pfam" id="PF13524"/>
    </source>
</evidence>
<dbReference type="EMBL" id="DRND01000281">
    <property type="protein sequence ID" value="HFC46939.1"/>
    <property type="molecule type" value="Genomic_DNA"/>
</dbReference>
<reference evidence="2" key="1">
    <citation type="journal article" date="2020" name="mSystems">
        <title>Genome- and Community-Level Interaction Insights into Carbon Utilization and Element Cycling Functions of Hydrothermarchaeota in Hydrothermal Sediment.</title>
        <authorList>
            <person name="Zhou Z."/>
            <person name="Liu Y."/>
            <person name="Xu W."/>
            <person name="Pan J."/>
            <person name="Luo Z.H."/>
            <person name="Li M."/>
        </authorList>
    </citation>
    <scope>NUCLEOTIDE SEQUENCE [LARGE SCALE GENOMIC DNA]</scope>
    <source>
        <strain evidence="2">HyVt-503</strain>
    </source>
</reference>
<dbReference type="Gene3D" id="3.40.50.2000">
    <property type="entry name" value="Glycogen Phosphorylase B"/>
    <property type="match status" value="1"/>
</dbReference>
<dbReference type="InterPro" id="IPR055259">
    <property type="entry name" value="YkvP/CgeB_Glyco_trans-like"/>
</dbReference>
<comment type="caution">
    <text evidence="2">The sequence shown here is derived from an EMBL/GenBank/DDBJ whole genome shotgun (WGS) entry which is preliminary data.</text>
</comment>
<sequence>AIRGEELMVAGDEGAFLNCVERLLTHQDEAKKMGERARVRIESDYTWETWLSVLDEVISR</sequence>
<accession>A0A7V2SZ52</accession>
<dbReference type="Proteomes" id="UP000885797">
    <property type="component" value="Unassembled WGS sequence"/>
</dbReference>
<name>A0A7V2SZ52_9BACT</name>